<dbReference type="Proteomes" id="UP000630142">
    <property type="component" value="Unassembled WGS sequence"/>
</dbReference>
<feature type="region of interest" description="Disordered" evidence="1">
    <location>
        <begin position="77"/>
        <end position="112"/>
    </location>
</feature>
<name>A0A8J3DP19_9HYPH</name>
<dbReference type="EMBL" id="BMZQ01000002">
    <property type="protein sequence ID" value="GHD15229.1"/>
    <property type="molecule type" value="Genomic_DNA"/>
</dbReference>
<evidence type="ECO:0000313" key="3">
    <source>
        <dbReference type="Proteomes" id="UP000630142"/>
    </source>
</evidence>
<evidence type="ECO:0000256" key="1">
    <source>
        <dbReference type="SAM" id="MobiDB-lite"/>
    </source>
</evidence>
<dbReference type="AlphaFoldDB" id="A0A8J3DP19"/>
<reference evidence="2" key="2">
    <citation type="submission" date="2020-09" db="EMBL/GenBank/DDBJ databases">
        <authorList>
            <person name="Sun Q."/>
            <person name="Kim S."/>
        </authorList>
    </citation>
    <scope>NUCLEOTIDE SEQUENCE</scope>
    <source>
        <strain evidence="2">KCTC 42249</strain>
    </source>
</reference>
<accession>A0A8J3DP19</accession>
<gene>
    <name evidence="2" type="ORF">GCM10016234_21750</name>
</gene>
<reference evidence="2" key="1">
    <citation type="journal article" date="2014" name="Int. J. Syst. Evol. Microbiol.">
        <title>Complete genome sequence of Corynebacterium casei LMG S-19264T (=DSM 44701T), isolated from a smear-ripened cheese.</title>
        <authorList>
            <consortium name="US DOE Joint Genome Institute (JGI-PGF)"/>
            <person name="Walter F."/>
            <person name="Albersmeier A."/>
            <person name="Kalinowski J."/>
            <person name="Ruckert C."/>
        </authorList>
    </citation>
    <scope>NUCLEOTIDE SEQUENCE</scope>
    <source>
        <strain evidence="2">KCTC 42249</strain>
    </source>
</reference>
<protein>
    <submittedName>
        <fullName evidence="2">Uncharacterized protein</fullName>
    </submittedName>
</protein>
<keyword evidence="3" id="KW-1185">Reference proteome</keyword>
<evidence type="ECO:0000313" key="2">
    <source>
        <dbReference type="EMBL" id="GHD15229.1"/>
    </source>
</evidence>
<comment type="caution">
    <text evidence="2">The sequence shown here is derived from an EMBL/GenBank/DDBJ whole genome shotgun (WGS) entry which is preliminary data.</text>
</comment>
<sequence>MVGNGAFWIAHIILRSVSGVGQERETDLVQGLVWGWGRDADRGLAPEKVVAVSGSWRPPCYCKRQLASEVPQQAPPCLEESAGYDHNSRDTSKVEQAMLSAPRRRADPALCA</sequence>
<proteinExistence type="predicted"/>
<organism evidence="2 3">
    <name type="scientific">Tianweitania populi</name>
    <dbReference type="NCBI Taxonomy" id="1607949"/>
    <lineage>
        <taxon>Bacteria</taxon>
        <taxon>Pseudomonadati</taxon>
        <taxon>Pseudomonadota</taxon>
        <taxon>Alphaproteobacteria</taxon>
        <taxon>Hyphomicrobiales</taxon>
        <taxon>Phyllobacteriaceae</taxon>
        <taxon>Tianweitania</taxon>
    </lineage>
</organism>